<dbReference type="Gene3D" id="6.20.150.10">
    <property type="match status" value="1"/>
</dbReference>
<dbReference type="SMR" id="A0A8X6KF03"/>
<dbReference type="Gene3D" id="2.40.50.230">
    <property type="entry name" value="Gp5 N-terminal domain"/>
    <property type="match status" value="1"/>
</dbReference>
<gene>
    <name evidence="2" type="ORF">TNCT_146131</name>
    <name evidence="3" type="ORF">TNCT_499381</name>
</gene>
<reference evidence="2" key="1">
    <citation type="submission" date="2020-07" db="EMBL/GenBank/DDBJ databases">
        <title>Multicomponent nature underlies the extraordinary mechanical properties of spider dragline silk.</title>
        <authorList>
            <person name="Kono N."/>
            <person name="Nakamura H."/>
            <person name="Mori M."/>
            <person name="Yoshida Y."/>
            <person name="Ohtoshi R."/>
            <person name="Malay A.D."/>
            <person name="Moran D.A.P."/>
            <person name="Tomita M."/>
            <person name="Numata K."/>
            <person name="Arakawa K."/>
        </authorList>
    </citation>
    <scope>NUCLEOTIDE SEQUENCE</scope>
</reference>
<accession>A0A8X6KF03</accession>
<evidence type="ECO:0000313" key="3">
    <source>
        <dbReference type="EMBL" id="GFR06960.1"/>
    </source>
</evidence>
<dbReference type="InterPro" id="IPR013046">
    <property type="entry name" value="GpV/Gp45"/>
</dbReference>
<evidence type="ECO:0000313" key="4">
    <source>
        <dbReference type="Proteomes" id="UP000887116"/>
    </source>
</evidence>
<sequence>MRANLYDIRASEVGKMKQTRKGAKVGKHEFIGAFTATMPRGNSGVFRREGRKALPIQETCEIYPSIRKELVAPAVFVELSSFEKGHDPGTEELALKVRFEARIVVDGTVEDSSVVVRELAAEVARVVSKNTWNMKNIAPGEFLSAEVDDFKPELDAYLVWLVEWTHEVHTGQSMWSETGIKPHIIEIGLVKEVDYEKARVRVKVGEFLTNWLPWITTRAGEDRSWFAPNVDEQIVIFSPLGELSLGVVLAGIYQQKYPAPESKKEVSSVVFKDGTKLSYNKENGHLEIDVVGKITLKVGESSIEMTKKGIKLKAKRIDLN</sequence>
<feature type="domain" description="Gp5/Type VI secretion system Vgr protein OB-fold" evidence="1">
    <location>
        <begin position="187"/>
        <end position="253"/>
    </location>
</feature>
<proteinExistence type="predicted"/>
<organism evidence="2 4">
    <name type="scientific">Trichonephila clavata</name>
    <name type="common">Joro spider</name>
    <name type="synonym">Nephila clavata</name>
    <dbReference type="NCBI Taxonomy" id="2740835"/>
    <lineage>
        <taxon>Eukaryota</taxon>
        <taxon>Metazoa</taxon>
        <taxon>Ecdysozoa</taxon>
        <taxon>Arthropoda</taxon>
        <taxon>Chelicerata</taxon>
        <taxon>Arachnida</taxon>
        <taxon>Araneae</taxon>
        <taxon>Araneomorphae</taxon>
        <taxon>Entelegynae</taxon>
        <taxon>Araneoidea</taxon>
        <taxon>Nephilidae</taxon>
        <taxon>Trichonephila</taxon>
    </lineage>
</organism>
<evidence type="ECO:0000313" key="2">
    <source>
        <dbReference type="EMBL" id="GFQ71086.1"/>
    </source>
</evidence>
<dbReference type="Proteomes" id="UP000887116">
    <property type="component" value="Unassembled WGS sequence"/>
</dbReference>
<dbReference type="AlphaFoldDB" id="A0A8X6KF03"/>
<dbReference type="NCBIfam" id="TIGR01644">
    <property type="entry name" value="phage_P2_V"/>
    <property type="match status" value="1"/>
</dbReference>
<keyword evidence="4" id="KW-1185">Reference proteome</keyword>
<comment type="caution">
    <text evidence="2">The sequence shown here is derived from an EMBL/GenBank/DDBJ whole genome shotgun (WGS) entry which is preliminary data.</text>
</comment>
<name>A0A8X6KF03_TRICU</name>
<dbReference type="InterPro" id="IPR006531">
    <property type="entry name" value="Gp5/Vgr_OB"/>
</dbReference>
<dbReference type="EMBL" id="BMAO01001115">
    <property type="protein sequence ID" value="GFQ71086.1"/>
    <property type="molecule type" value="Genomic_DNA"/>
</dbReference>
<dbReference type="Pfam" id="PF04717">
    <property type="entry name" value="Phage_base_V"/>
    <property type="match status" value="1"/>
</dbReference>
<dbReference type="InterPro" id="IPR037026">
    <property type="entry name" value="Vgr_OB-fold_dom_sf"/>
</dbReference>
<dbReference type="EMBL" id="BMAO01035938">
    <property type="protein sequence ID" value="GFR06960.1"/>
    <property type="molecule type" value="Genomic_DNA"/>
</dbReference>
<protein>
    <submittedName>
        <fullName evidence="2">Spike protein</fullName>
    </submittedName>
</protein>
<dbReference type="OrthoDB" id="6765020at2759"/>
<evidence type="ECO:0000259" key="1">
    <source>
        <dbReference type="Pfam" id="PF04717"/>
    </source>
</evidence>